<protein>
    <submittedName>
        <fullName evidence="1">Uncharacterized protein</fullName>
    </submittedName>
</protein>
<dbReference type="EMBL" id="CP021112">
    <property type="protein sequence ID" value="ARQ01832.1"/>
    <property type="molecule type" value="Genomic_DNA"/>
</dbReference>
<organism evidence="1 2">
    <name type="scientific">Pseudorhodoplanes sinuspersici</name>
    <dbReference type="NCBI Taxonomy" id="1235591"/>
    <lineage>
        <taxon>Bacteria</taxon>
        <taxon>Pseudomonadati</taxon>
        <taxon>Pseudomonadota</taxon>
        <taxon>Alphaproteobacteria</taxon>
        <taxon>Hyphomicrobiales</taxon>
        <taxon>Pseudorhodoplanes</taxon>
    </lineage>
</organism>
<dbReference type="AlphaFoldDB" id="A0A1W6ZWS6"/>
<dbReference type="OrthoDB" id="8138968at2"/>
<dbReference type="RefSeq" id="WP_086090226.1">
    <property type="nucleotide sequence ID" value="NZ_CP021112.1"/>
</dbReference>
<dbReference type="Proteomes" id="UP000194137">
    <property type="component" value="Chromosome"/>
</dbReference>
<gene>
    <name evidence="1" type="ORF">CAK95_24085</name>
</gene>
<evidence type="ECO:0000313" key="2">
    <source>
        <dbReference type="Proteomes" id="UP000194137"/>
    </source>
</evidence>
<sequence length="124" mass="13496">MTSYGLNASDDVCPVPESLFGQLYRTHAQGLPELVETIPSQTRAMLALFCYRRAHLQALSLAIASTCDENDLLDAGGRAGAVLFELSRKAEKPTIAASESGRRKISLSRGPLWTPAPLEDDYED</sequence>
<proteinExistence type="predicted"/>
<evidence type="ECO:0000313" key="1">
    <source>
        <dbReference type="EMBL" id="ARQ01832.1"/>
    </source>
</evidence>
<reference evidence="1 2" key="1">
    <citation type="submission" date="2017-05" db="EMBL/GenBank/DDBJ databases">
        <title>Full genome sequence of Pseudorhodoplanes sinuspersici.</title>
        <authorList>
            <person name="Dastgheib S.M.M."/>
            <person name="Shavandi M."/>
            <person name="Tirandaz H."/>
        </authorList>
    </citation>
    <scope>NUCLEOTIDE SEQUENCE [LARGE SCALE GENOMIC DNA]</scope>
    <source>
        <strain evidence="1 2">RIPI110</strain>
    </source>
</reference>
<accession>A0A1W6ZWS6</accession>
<dbReference type="KEGG" id="psin:CAK95_24085"/>
<keyword evidence="2" id="KW-1185">Reference proteome</keyword>
<name>A0A1W6ZWS6_9HYPH</name>